<dbReference type="CDD" id="cd00293">
    <property type="entry name" value="USP-like"/>
    <property type="match status" value="1"/>
</dbReference>
<dbReference type="RefSeq" id="WP_073032551.1">
    <property type="nucleotide sequence ID" value="NZ_BMLR01000001.1"/>
</dbReference>
<name>A0A1M6XXG6_9RHOB</name>
<evidence type="ECO:0000259" key="2">
    <source>
        <dbReference type="Pfam" id="PF00582"/>
    </source>
</evidence>
<feature type="domain" description="UspA" evidence="2">
    <location>
        <begin position="1"/>
        <end position="137"/>
    </location>
</feature>
<dbReference type="InterPro" id="IPR014729">
    <property type="entry name" value="Rossmann-like_a/b/a_fold"/>
</dbReference>
<comment type="similarity">
    <text evidence="1">Belongs to the universal stress protein A family.</text>
</comment>
<dbReference type="Gene3D" id="3.40.50.620">
    <property type="entry name" value="HUPs"/>
    <property type="match status" value="1"/>
</dbReference>
<keyword evidence="4" id="KW-1185">Reference proteome</keyword>
<gene>
    <name evidence="3" type="ORF">SAMN05444398_101605</name>
</gene>
<dbReference type="AlphaFoldDB" id="A0A1M6XXG6"/>
<organism evidence="3 4">
    <name type="scientific">Roseovarius pacificus</name>
    <dbReference type="NCBI Taxonomy" id="337701"/>
    <lineage>
        <taxon>Bacteria</taxon>
        <taxon>Pseudomonadati</taxon>
        <taxon>Pseudomonadota</taxon>
        <taxon>Alphaproteobacteria</taxon>
        <taxon>Rhodobacterales</taxon>
        <taxon>Roseobacteraceae</taxon>
        <taxon>Roseovarius</taxon>
    </lineage>
</organism>
<proteinExistence type="inferred from homology"/>
<reference evidence="3 4" key="1">
    <citation type="submission" date="2016-11" db="EMBL/GenBank/DDBJ databases">
        <authorList>
            <person name="Jaros S."/>
            <person name="Januszkiewicz K."/>
            <person name="Wedrychowicz H."/>
        </authorList>
    </citation>
    <scope>NUCLEOTIDE SEQUENCE [LARGE SCALE GENOMIC DNA]</scope>
    <source>
        <strain evidence="3 4">DSM 29589</strain>
    </source>
</reference>
<dbReference type="OrthoDB" id="9792500at2"/>
<dbReference type="EMBL" id="FRBR01000001">
    <property type="protein sequence ID" value="SHL10543.1"/>
    <property type="molecule type" value="Genomic_DNA"/>
</dbReference>
<dbReference type="SUPFAM" id="SSF52402">
    <property type="entry name" value="Adenine nucleotide alpha hydrolases-like"/>
    <property type="match status" value="1"/>
</dbReference>
<evidence type="ECO:0000313" key="3">
    <source>
        <dbReference type="EMBL" id="SHL10543.1"/>
    </source>
</evidence>
<evidence type="ECO:0000313" key="4">
    <source>
        <dbReference type="Proteomes" id="UP000183974"/>
    </source>
</evidence>
<dbReference type="Pfam" id="PF00582">
    <property type="entry name" value="Usp"/>
    <property type="match status" value="1"/>
</dbReference>
<dbReference type="STRING" id="337701.SAMN05444398_101605"/>
<protein>
    <submittedName>
        <fullName evidence="3">Nucleotide-binding universal stress protein, UspA family</fullName>
    </submittedName>
</protein>
<dbReference type="InterPro" id="IPR006016">
    <property type="entry name" value="UspA"/>
</dbReference>
<dbReference type="InterPro" id="IPR006015">
    <property type="entry name" value="Universal_stress_UspA"/>
</dbReference>
<evidence type="ECO:0000256" key="1">
    <source>
        <dbReference type="ARBA" id="ARBA00008791"/>
    </source>
</evidence>
<accession>A0A1M6XXG6</accession>
<sequence>MFKKIMTPVDLAHKGDLTKSLAVTADLAKQYGADVVYVGATTPTPSSTAHNPAEYKDKLMAFAAEQAEAHGINATADMVMAHDPTTDIDDVLIKAVKDEGVDLIVMQSHMPNILDYIWPSNGGKVAEHAKCSVFVVRG</sequence>
<dbReference type="Proteomes" id="UP000183974">
    <property type="component" value="Unassembled WGS sequence"/>
</dbReference>
<dbReference type="PRINTS" id="PR01438">
    <property type="entry name" value="UNVRSLSTRESS"/>
</dbReference>